<accession>A0AAE3VTW8</accession>
<dbReference type="EMBL" id="JAUSUL010000008">
    <property type="protein sequence ID" value="MDQ0317770.1"/>
    <property type="molecule type" value="Genomic_DNA"/>
</dbReference>
<evidence type="ECO:0000313" key="1">
    <source>
        <dbReference type="EMBL" id="MDQ0317770.1"/>
    </source>
</evidence>
<comment type="caution">
    <text evidence="1">The sequence shown here is derived from an EMBL/GenBank/DDBJ whole genome shotgun (WGS) entry which is preliminary data.</text>
</comment>
<dbReference type="RefSeq" id="WP_306887696.1">
    <property type="nucleotide sequence ID" value="NZ_JAUSUL010000008.1"/>
</dbReference>
<name>A0AAE3VTW8_9HYPH</name>
<protein>
    <submittedName>
        <fullName evidence="1">Uncharacterized protein</fullName>
    </submittedName>
</protein>
<gene>
    <name evidence="1" type="ORF">J2S73_004257</name>
</gene>
<evidence type="ECO:0000313" key="2">
    <source>
        <dbReference type="Proteomes" id="UP001229244"/>
    </source>
</evidence>
<sequence length="57" mass="6479">MGNFTIGDSVQVDPGTDLWMSGDRFGDVVKIGRKWVHVRMYWSGRTLRIAPDLLTLN</sequence>
<dbReference type="AlphaFoldDB" id="A0AAE3VTW8"/>
<organism evidence="1 2">
    <name type="scientific">Amorphus orientalis</name>
    <dbReference type="NCBI Taxonomy" id="649198"/>
    <lineage>
        <taxon>Bacteria</taxon>
        <taxon>Pseudomonadati</taxon>
        <taxon>Pseudomonadota</taxon>
        <taxon>Alphaproteobacteria</taxon>
        <taxon>Hyphomicrobiales</taxon>
        <taxon>Amorphaceae</taxon>
        <taxon>Amorphus</taxon>
    </lineage>
</organism>
<proteinExistence type="predicted"/>
<keyword evidence="2" id="KW-1185">Reference proteome</keyword>
<dbReference type="Proteomes" id="UP001229244">
    <property type="component" value="Unassembled WGS sequence"/>
</dbReference>
<reference evidence="1" key="1">
    <citation type="submission" date="2023-07" db="EMBL/GenBank/DDBJ databases">
        <title>Genomic Encyclopedia of Type Strains, Phase IV (KMG-IV): sequencing the most valuable type-strain genomes for metagenomic binning, comparative biology and taxonomic classification.</title>
        <authorList>
            <person name="Goeker M."/>
        </authorList>
    </citation>
    <scope>NUCLEOTIDE SEQUENCE</scope>
    <source>
        <strain evidence="1">DSM 21202</strain>
    </source>
</reference>